<comment type="caution">
    <text evidence="1">The sequence shown here is derived from an EMBL/GenBank/DDBJ whole genome shotgun (WGS) entry which is preliminary data.</text>
</comment>
<gene>
    <name evidence="1" type="ORF">OS493_031011</name>
</gene>
<organism evidence="1 2">
    <name type="scientific">Desmophyllum pertusum</name>
    <dbReference type="NCBI Taxonomy" id="174260"/>
    <lineage>
        <taxon>Eukaryota</taxon>
        <taxon>Metazoa</taxon>
        <taxon>Cnidaria</taxon>
        <taxon>Anthozoa</taxon>
        <taxon>Hexacorallia</taxon>
        <taxon>Scleractinia</taxon>
        <taxon>Caryophylliina</taxon>
        <taxon>Caryophylliidae</taxon>
        <taxon>Desmophyllum</taxon>
    </lineage>
</organism>
<protein>
    <submittedName>
        <fullName evidence="1">Uncharacterized protein</fullName>
    </submittedName>
</protein>
<keyword evidence="2" id="KW-1185">Reference proteome</keyword>
<name>A0A9X0CWL7_9CNID</name>
<accession>A0A9X0CWL7</accession>
<dbReference type="Proteomes" id="UP001163046">
    <property type="component" value="Unassembled WGS sequence"/>
</dbReference>
<sequence>MSFTYKQLFGKLKFHQNVDLKINANLDPGRTRADGKIHDCTAHVNLKYNGSADTCTTPSGSREFAHEGPASTSFKYYVKRTYFSSAAFSFTE</sequence>
<dbReference type="OrthoDB" id="5966355at2759"/>
<dbReference type="AlphaFoldDB" id="A0A9X0CWL7"/>
<evidence type="ECO:0000313" key="2">
    <source>
        <dbReference type="Proteomes" id="UP001163046"/>
    </source>
</evidence>
<proteinExistence type="predicted"/>
<reference evidence="1" key="1">
    <citation type="submission" date="2023-01" db="EMBL/GenBank/DDBJ databases">
        <title>Genome assembly of the deep-sea coral Lophelia pertusa.</title>
        <authorList>
            <person name="Herrera S."/>
            <person name="Cordes E."/>
        </authorList>
    </citation>
    <scope>NUCLEOTIDE SEQUENCE</scope>
    <source>
        <strain evidence="1">USNM1676648</strain>
        <tissue evidence="1">Polyp</tissue>
    </source>
</reference>
<evidence type="ECO:0000313" key="1">
    <source>
        <dbReference type="EMBL" id="KAJ7377053.1"/>
    </source>
</evidence>
<dbReference type="EMBL" id="MU826384">
    <property type="protein sequence ID" value="KAJ7377053.1"/>
    <property type="molecule type" value="Genomic_DNA"/>
</dbReference>